<sequence length="745" mass="84700">MIDIFSGGGVLASAEIIRGLRLRAQFRPPTARLRVPLFLAVVKLMADIQNKNRGFIRRQPCVEFIEERLPEFHEAFANPEVQFSTARGRFEPMAHRQDAGTGTEQPGEHDLPDILPDNTAKDSDRRPFWEEMLPEAMEELKSTRDEPKRLTGTSRSIRDLKRWVDIVDILEKARANYYNYSGFIGFWKRSAHQMADNVDEGKRLLSLLPNTEYSSVIHCVFDIVFDAAKRTAKIREEIESSLRQFREKLEDVESIVAVYEKEEDIVAAAKKVLGSMLQAIEDIIDYYWAKKGKKMLLSMWQADNYKADLTGCLEDLNSSSSRLMEKANIGSFSELRSVNIKASEGIDKLKQLQLDQTKIMREQTRLADAQSEMKKSGHKMAAEQQRLASANERNATANEQNATANMANATTASNAMNAFMRLSQEYLTNLTALNEQKRQNARLAVKYTRLHTQLEAERSRSRDRRPWVGPARISQAQLLRILNMGLNFDLSAVDKVDMSEISGSAALVNRRDQGRSEHLVENAQFKQWVVSASSTELLVHGHMKPSRTSVTPLSLFSAAIVRNLRQVDRFCTVAFFCGQHTDLDDPLTGGIGLIKSLTTQLLRQHDFDDADLDKVAQEVNLPFLKRRVDDIEELCQLFAVLARRLRSDTTLFCVVDSVNVYEDEDMMQVMDVEKVLFEILQLTGDPRVKTHVKILFTSPTNTNTIWKAFKEKDVLSMHDSGRLSLDKHFSDSRFEKQVQGAIEPS</sequence>
<accession>A0A8H5NP16</accession>
<evidence type="ECO:0000259" key="5">
    <source>
        <dbReference type="Pfam" id="PF24883"/>
    </source>
</evidence>
<keyword evidence="1" id="KW-0677">Repeat</keyword>
<feature type="domain" description="Nephrocystin 3-like N-terminal" evidence="5">
    <location>
        <begin position="517"/>
        <end position="698"/>
    </location>
</feature>
<evidence type="ECO:0000256" key="1">
    <source>
        <dbReference type="ARBA" id="ARBA00022737"/>
    </source>
</evidence>
<evidence type="ECO:0000259" key="4">
    <source>
        <dbReference type="Pfam" id="PF24809"/>
    </source>
</evidence>
<feature type="coiled-coil region" evidence="2">
    <location>
        <begin position="235"/>
        <end position="262"/>
    </location>
</feature>
<name>A0A8H5NP16_9HYPO</name>
<organism evidence="6 7">
    <name type="scientific">Fusarium phyllophilum</name>
    <dbReference type="NCBI Taxonomy" id="47803"/>
    <lineage>
        <taxon>Eukaryota</taxon>
        <taxon>Fungi</taxon>
        <taxon>Dikarya</taxon>
        <taxon>Ascomycota</taxon>
        <taxon>Pezizomycotina</taxon>
        <taxon>Sordariomycetes</taxon>
        <taxon>Hypocreomycetidae</taxon>
        <taxon>Hypocreales</taxon>
        <taxon>Nectriaceae</taxon>
        <taxon>Fusarium</taxon>
        <taxon>Fusarium fujikuroi species complex</taxon>
    </lineage>
</organism>
<dbReference type="EMBL" id="JAAOAQ010000019">
    <property type="protein sequence ID" value="KAF5571060.1"/>
    <property type="molecule type" value="Genomic_DNA"/>
</dbReference>
<evidence type="ECO:0000313" key="6">
    <source>
        <dbReference type="EMBL" id="KAF5571060.1"/>
    </source>
</evidence>
<evidence type="ECO:0000313" key="7">
    <source>
        <dbReference type="Proteomes" id="UP000582016"/>
    </source>
</evidence>
<dbReference type="OrthoDB" id="5419927at2759"/>
<dbReference type="InterPro" id="IPR056884">
    <property type="entry name" value="NPHP3-like_N"/>
</dbReference>
<gene>
    <name evidence="6" type="ORF">FPHYL_719</name>
</gene>
<protein>
    <submittedName>
        <fullName evidence="6">Uncharacterized protein</fullName>
    </submittedName>
</protein>
<proteinExistence type="predicted"/>
<feature type="region of interest" description="Disordered" evidence="3">
    <location>
        <begin position="94"/>
        <end position="125"/>
    </location>
</feature>
<dbReference type="AlphaFoldDB" id="A0A8H5NP16"/>
<reference evidence="6 7" key="1">
    <citation type="submission" date="2020-05" db="EMBL/GenBank/DDBJ databases">
        <title>Identification and distribution of gene clusters putatively required for synthesis of sphingolipid metabolism inhibitors in phylogenetically diverse species of the filamentous fungus Fusarium.</title>
        <authorList>
            <person name="Kim H.-S."/>
            <person name="Busman M."/>
            <person name="Brown D.W."/>
            <person name="Divon H."/>
            <person name="Uhlig S."/>
            <person name="Proctor R.H."/>
        </authorList>
    </citation>
    <scope>NUCLEOTIDE SEQUENCE [LARGE SCALE GENOMIC DNA]</scope>
    <source>
        <strain evidence="6 7">NRRL 13617</strain>
    </source>
</reference>
<evidence type="ECO:0000256" key="2">
    <source>
        <dbReference type="SAM" id="Coils"/>
    </source>
</evidence>
<feature type="region of interest" description="Disordered" evidence="3">
    <location>
        <begin position="366"/>
        <end position="395"/>
    </location>
</feature>
<feature type="domain" description="DUF7708" evidence="4">
    <location>
        <begin position="211"/>
        <end position="334"/>
    </location>
</feature>
<comment type="caution">
    <text evidence="6">The sequence shown here is derived from an EMBL/GenBank/DDBJ whole genome shotgun (WGS) entry which is preliminary data.</text>
</comment>
<dbReference type="Pfam" id="PF24883">
    <property type="entry name" value="NPHP3_N"/>
    <property type="match status" value="1"/>
</dbReference>
<dbReference type="InterPro" id="IPR056125">
    <property type="entry name" value="DUF7708"/>
</dbReference>
<keyword evidence="2" id="KW-0175">Coiled coil</keyword>
<keyword evidence="7" id="KW-1185">Reference proteome</keyword>
<dbReference type="PANTHER" id="PTHR40619">
    <property type="entry name" value="FUNGAL STAND N-TERMINAL GOODBYE DOMAIN-CONTAINING PROTEIN"/>
    <property type="match status" value="1"/>
</dbReference>
<dbReference type="Pfam" id="PF24809">
    <property type="entry name" value="DUF7708"/>
    <property type="match status" value="1"/>
</dbReference>
<feature type="compositionally biased region" description="Basic and acidic residues" evidence="3">
    <location>
        <begin position="366"/>
        <end position="375"/>
    </location>
</feature>
<dbReference type="Proteomes" id="UP000582016">
    <property type="component" value="Unassembled WGS sequence"/>
</dbReference>
<dbReference type="PANTHER" id="PTHR40619:SF3">
    <property type="entry name" value="FUNGAL STAND N-TERMINAL GOODBYE DOMAIN-CONTAINING PROTEIN"/>
    <property type="match status" value="1"/>
</dbReference>
<evidence type="ECO:0000256" key="3">
    <source>
        <dbReference type="SAM" id="MobiDB-lite"/>
    </source>
</evidence>